<keyword evidence="2" id="KW-1185">Reference proteome</keyword>
<reference evidence="2" key="1">
    <citation type="journal article" date="2015" name="PLoS Genet.">
        <title>Genome Sequence and Transcriptome Analyses of Chrysochromulina tobin: Metabolic Tools for Enhanced Algal Fitness in the Prominent Order Prymnesiales (Haptophyceae).</title>
        <authorList>
            <person name="Hovde B.T."/>
            <person name="Deodato C.R."/>
            <person name="Hunsperger H.M."/>
            <person name="Ryken S.A."/>
            <person name="Yost W."/>
            <person name="Jha R.K."/>
            <person name="Patterson J."/>
            <person name="Monnat R.J. Jr."/>
            <person name="Barlow S.B."/>
            <person name="Starkenburg S.R."/>
            <person name="Cattolico R.A."/>
        </authorList>
    </citation>
    <scope>NUCLEOTIDE SEQUENCE</scope>
    <source>
        <strain evidence="2">CCMP291</strain>
    </source>
</reference>
<dbReference type="AlphaFoldDB" id="A0A0M0JF30"/>
<evidence type="ECO:0000313" key="1">
    <source>
        <dbReference type="EMBL" id="KOO25199.1"/>
    </source>
</evidence>
<evidence type="ECO:0000313" key="2">
    <source>
        <dbReference type="Proteomes" id="UP000037460"/>
    </source>
</evidence>
<comment type="caution">
    <text evidence="1">The sequence shown here is derived from an EMBL/GenBank/DDBJ whole genome shotgun (WGS) entry which is preliminary data.</text>
</comment>
<dbReference type="Proteomes" id="UP000037460">
    <property type="component" value="Unassembled WGS sequence"/>
</dbReference>
<name>A0A0M0JF30_9EUKA</name>
<accession>A0A0M0JF30</accession>
<sequence length="344" mass="38042">MTTSAVTVLGWRHLWGKITLVKEGELALVRTWDGRMRVLGRGLYLSSTVGPTAVRKHNSNEDYMQLGIFHVVHVVPGKVGLATHNGKPLLLTEGHHMINDALFKFERSADLTDEYIHVSTAHIITVPTDKIGLAIIAGEGHILSPGRHIFNDPVFQFIGFKDSTEPHIGLHSKHRLYVPKGQIALVAVDGQPHMLENGVYCFDAAAFVYKQTADAKTPYLFIHTLHRMYLPEGQIALVMYDGRGELIETPGVHVIDSPTFELKGFEKSTVEFMTVGECSRVLVKAGHVGKLNISGSNELLPPGVHEYRETQNVSYEGSSPRTCVFSLRNGFLNCLNNVHVCLSS</sequence>
<organism evidence="1 2">
    <name type="scientific">Chrysochromulina tobinii</name>
    <dbReference type="NCBI Taxonomy" id="1460289"/>
    <lineage>
        <taxon>Eukaryota</taxon>
        <taxon>Haptista</taxon>
        <taxon>Haptophyta</taxon>
        <taxon>Prymnesiophyceae</taxon>
        <taxon>Prymnesiales</taxon>
        <taxon>Chrysochromulinaceae</taxon>
        <taxon>Chrysochromulina</taxon>
    </lineage>
</organism>
<protein>
    <submittedName>
        <fullName evidence="1">Prohibitin domain-containing protein</fullName>
    </submittedName>
</protein>
<gene>
    <name evidence="1" type="ORF">Ctob_009623</name>
</gene>
<proteinExistence type="predicted"/>
<dbReference type="OrthoDB" id="9988182at2759"/>
<dbReference type="EMBL" id="JWZX01003008">
    <property type="protein sequence ID" value="KOO25199.1"/>
    <property type="molecule type" value="Genomic_DNA"/>
</dbReference>